<comment type="caution">
    <text evidence="1">The sequence shown here is derived from an EMBL/GenBank/DDBJ whole genome shotgun (WGS) entry which is preliminary data.</text>
</comment>
<organism evidence="1 2">
    <name type="scientific">Jimgerdemannia flammicorona</name>
    <dbReference type="NCBI Taxonomy" id="994334"/>
    <lineage>
        <taxon>Eukaryota</taxon>
        <taxon>Fungi</taxon>
        <taxon>Fungi incertae sedis</taxon>
        <taxon>Mucoromycota</taxon>
        <taxon>Mucoromycotina</taxon>
        <taxon>Endogonomycetes</taxon>
        <taxon>Endogonales</taxon>
        <taxon>Endogonaceae</taxon>
        <taxon>Jimgerdemannia</taxon>
    </lineage>
</organism>
<dbReference type="GO" id="GO:0006508">
    <property type="term" value="P:proteolysis"/>
    <property type="evidence" value="ECO:0007669"/>
    <property type="project" value="InterPro"/>
</dbReference>
<protein>
    <submittedName>
        <fullName evidence="1">Putative proline iminopeptidase</fullName>
    </submittedName>
</protein>
<proteinExistence type="predicted"/>
<dbReference type="PANTHER" id="PTHR43722:SF1">
    <property type="entry name" value="PROLINE IMINOPEPTIDASE"/>
    <property type="match status" value="1"/>
</dbReference>
<dbReference type="OrthoDB" id="10249433at2759"/>
<dbReference type="Proteomes" id="UP000268093">
    <property type="component" value="Unassembled WGS sequence"/>
</dbReference>
<dbReference type="InterPro" id="IPR005944">
    <property type="entry name" value="Pro_iminopeptidase"/>
</dbReference>
<dbReference type="InterPro" id="IPR029058">
    <property type="entry name" value="AB_hydrolase_fold"/>
</dbReference>
<dbReference type="SUPFAM" id="SSF53474">
    <property type="entry name" value="alpha/beta-Hydrolases"/>
    <property type="match status" value="1"/>
</dbReference>
<reference evidence="1 2" key="1">
    <citation type="journal article" date="2018" name="New Phytol.">
        <title>Phylogenomics of Endogonaceae and evolution of mycorrhizas within Mucoromycota.</title>
        <authorList>
            <person name="Chang Y."/>
            <person name="Desiro A."/>
            <person name="Na H."/>
            <person name="Sandor L."/>
            <person name="Lipzen A."/>
            <person name="Clum A."/>
            <person name="Barry K."/>
            <person name="Grigoriev I.V."/>
            <person name="Martin F.M."/>
            <person name="Stajich J.E."/>
            <person name="Smith M.E."/>
            <person name="Bonito G."/>
            <person name="Spatafora J.W."/>
        </authorList>
    </citation>
    <scope>NUCLEOTIDE SEQUENCE [LARGE SCALE GENOMIC DNA]</scope>
    <source>
        <strain evidence="1 2">GMNB39</strain>
    </source>
</reference>
<accession>A0A433BAB9</accession>
<gene>
    <name evidence="1" type="ORF">BC936DRAFT_139231</name>
</gene>
<keyword evidence="2" id="KW-1185">Reference proteome</keyword>
<evidence type="ECO:0000313" key="2">
    <source>
        <dbReference type="Proteomes" id="UP000268093"/>
    </source>
</evidence>
<feature type="non-terminal residue" evidence="1">
    <location>
        <position position="1"/>
    </location>
</feature>
<dbReference type="AlphaFoldDB" id="A0A433BAB9"/>
<dbReference type="EMBL" id="RBNI01014526">
    <property type="protein sequence ID" value="RUP20638.1"/>
    <property type="molecule type" value="Genomic_DNA"/>
</dbReference>
<name>A0A433BAB9_9FUNG</name>
<dbReference type="GO" id="GO:0005737">
    <property type="term" value="C:cytoplasm"/>
    <property type="evidence" value="ECO:0007669"/>
    <property type="project" value="InterPro"/>
</dbReference>
<evidence type="ECO:0000313" key="1">
    <source>
        <dbReference type="EMBL" id="RUP20638.1"/>
    </source>
</evidence>
<feature type="non-terminal residue" evidence="1">
    <location>
        <position position="84"/>
    </location>
</feature>
<dbReference type="Gene3D" id="3.40.50.1820">
    <property type="entry name" value="alpha/beta hydrolase"/>
    <property type="match status" value="1"/>
</dbReference>
<dbReference type="PANTHER" id="PTHR43722">
    <property type="entry name" value="PROLINE IMINOPEPTIDASE"/>
    <property type="match status" value="1"/>
</dbReference>
<sequence length="84" mass="9460">FINKGFFDSDTWILDNVHVLREHNIPGVIVQGRYDVVCPATTAWELHRRWPEADLHIVADAGHSQREPGIAAKLVEAADQFKGL</sequence>
<dbReference type="GO" id="GO:0004177">
    <property type="term" value="F:aminopeptidase activity"/>
    <property type="evidence" value="ECO:0007669"/>
    <property type="project" value="UniProtKB-EC"/>
</dbReference>